<name>A0ABV2B3W9_9GAMM</name>
<accession>A0ABV2B3W9</accession>
<proteinExistence type="predicted"/>
<evidence type="ECO:0000313" key="1">
    <source>
        <dbReference type="EMBL" id="MES1930536.1"/>
    </source>
</evidence>
<dbReference type="InterPro" id="IPR021332">
    <property type="entry name" value="DUF2944"/>
</dbReference>
<evidence type="ECO:0000313" key="2">
    <source>
        <dbReference type="Proteomes" id="UP001460888"/>
    </source>
</evidence>
<dbReference type="RefSeq" id="WP_353112829.1">
    <property type="nucleotide sequence ID" value="NZ_APND01000005.1"/>
</dbReference>
<evidence type="ECO:0008006" key="3">
    <source>
        <dbReference type="Google" id="ProtNLM"/>
    </source>
</evidence>
<comment type="caution">
    <text evidence="1">The sequence shown here is derived from an EMBL/GenBank/DDBJ whole genome shotgun (WGS) entry which is preliminary data.</text>
</comment>
<protein>
    <recommendedName>
        <fullName evidence="3">DUF2946 domain-containing protein</fullName>
    </recommendedName>
</protein>
<keyword evidence="2" id="KW-1185">Reference proteome</keyword>
<gene>
    <name evidence="1" type="ORF">SADO_14839</name>
</gene>
<dbReference type="Pfam" id="PF11161">
    <property type="entry name" value="DUF2944"/>
    <property type="match status" value="1"/>
</dbReference>
<organism evidence="1 2">
    <name type="scientific">Salinisphaera dokdonensis CL-ES53</name>
    <dbReference type="NCBI Taxonomy" id="1304272"/>
    <lineage>
        <taxon>Bacteria</taxon>
        <taxon>Pseudomonadati</taxon>
        <taxon>Pseudomonadota</taxon>
        <taxon>Gammaproteobacteria</taxon>
        <taxon>Salinisphaerales</taxon>
        <taxon>Salinisphaeraceae</taxon>
        <taxon>Salinisphaera</taxon>
    </lineage>
</organism>
<sequence length="197" mass="21728">MDEWVERALARFPNVPALFGWLGLDRRGHWLIQGERISHARIVETIARNYGVDDHGRWFFQNGPQRGYIALEYTPLIASVQADDTLMAHTGRAIESVSALYLDEDSTAVLDTPDGAALVQGADLAWVLDRLRADDSDKEIDDQALSNALAVPSGTQTDLTLVVGNDRLPVYRCDRADIPATLGFVQAPEPRDGENSN</sequence>
<reference evidence="1 2" key="1">
    <citation type="submission" date="2013-03" db="EMBL/GenBank/DDBJ databases">
        <title>Salinisphaera dokdonensis CL-ES53 Genome Sequencing.</title>
        <authorList>
            <person name="Li C."/>
            <person name="Lai Q."/>
            <person name="Shao Z."/>
        </authorList>
    </citation>
    <scope>NUCLEOTIDE SEQUENCE [LARGE SCALE GENOMIC DNA]</scope>
    <source>
        <strain evidence="1 2">CL-ES53</strain>
    </source>
</reference>
<dbReference type="Proteomes" id="UP001460888">
    <property type="component" value="Unassembled WGS sequence"/>
</dbReference>
<dbReference type="EMBL" id="APND01000005">
    <property type="protein sequence ID" value="MES1930536.1"/>
    <property type="molecule type" value="Genomic_DNA"/>
</dbReference>